<feature type="domain" description="DUF6036" evidence="1">
    <location>
        <begin position="33"/>
        <end position="179"/>
    </location>
</feature>
<gene>
    <name evidence="2" type="ORF">SPTER_01680</name>
</gene>
<protein>
    <recommendedName>
        <fullName evidence="1">DUF6036 domain-containing protein</fullName>
    </recommendedName>
</protein>
<dbReference type="RefSeq" id="WP_144348627.1">
    <property type="nucleotide sequence ID" value="NZ_CP036259.1"/>
</dbReference>
<sequence length="204" mass="23218">MDSRAKIVLAAQIEDPLKRQMRVAAIIATELEQKGTQAVLVGGSAVEFYTVANYLTRDIDFVVTKPDHIGEVMTGLGFKNDSGTWYLPEYQQVVVEFPKGPLDGSWERVQKVIGPDGTSVNIISVEDILIDRASGIRFWNDPDEWVKYIMVGNYDRIDWEYLEQRARDLQCDAVIQTSKEWAKEKREIFRQDSGDLQAEAEKKS</sequence>
<organism evidence="2 3">
    <name type="scientific">Sporomusa termitida</name>
    <dbReference type="NCBI Taxonomy" id="2377"/>
    <lineage>
        <taxon>Bacteria</taxon>
        <taxon>Bacillati</taxon>
        <taxon>Bacillota</taxon>
        <taxon>Negativicutes</taxon>
        <taxon>Selenomonadales</taxon>
        <taxon>Sporomusaceae</taxon>
        <taxon>Sporomusa</taxon>
    </lineage>
</organism>
<evidence type="ECO:0000313" key="2">
    <source>
        <dbReference type="EMBL" id="QDR78917.1"/>
    </source>
</evidence>
<dbReference type="OrthoDB" id="7432624at2"/>
<reference evidence="2 3" key="1">
    <citation type="submission" date="2019-02" db="EMBL/GenBank/DDBJ databases">
        <title>Closed genome of Sporomusa termitida DSM 4440.</title>
        <authorList>
            <person name="Poehlein A."/>
            <person name="Daniel R."/>
        </authorList>
    </citation>
    <scope>NUCLEOTIDE SEQUENCE [LARGE SCALE GENOMIC DNA]</scope>
    <source>
        <strain evidence="2 3">DSM 4440</strain>
    </source>
</reference>
<dbReference type="InterPro" id="IPR045792">
    <property type="entry name" value="DUF6036"/>
</dbReference>
<accession>A0A517DNP8</accession>
<evidence type="ECO:0000259" key="1">
    <source>
        <dbReference type="Pfam" id="PF19502"/>
    </source>
</evidence>
<dbReference type="Pfam" id="PF19502">
    <property type="entry name" value="DUF6036"/>
    <property type="match status" value="1"/>
</dbReference>
<dbReference type="AlphaFoldDB" id="A0A517DNP8"/>
<proteinExistence type="predicted"/>
<keyword evidence="3" id="KW-1185">Reference proteome</keyword>
<dbReference type="KEGG" id="sted:SPTER_01680"/>
<dbReference type="EMBL" id="CP036259">
    <property type="protein sequence ID" value="QDR78917.1"/>
    <property type="molecule type" value="Genomic_DNA"/>
</dbReference>
<dbReference type="Proteomes" id="UP000320776">
    <property type="component" value="Chromosome"/>
</dbReference>
<name>A0A517DNP8_9FIRM</name>
<evidence type="ECO:0000313" key="3">
    <source>
        <dbReference type="Proteomes" id="UP000320776"/>
    </source>
</evidence>